<dbReference type="GeneID" id="9625189"/>
<feature type="region of interest" description="Disordered" evidence="1">
    <location>
        <begin position="746"/>
        <end position="765"/>
    </location>
</feature>
<dbReference type="STRING" id="3068.D8TQ16"/>
<dbReference type="InterPro" id="IPR029021">
    <property type="entry name" value="Prot-tyrosine_phosphatase-like"/>
</dbReference>
<gene>
    <name evidence="2" type="ORF">VOLCADRAFT_120628</name>
</gene>
<dbReference type="Proteomes" id="UP000001058">
    <property type="component" value="Unassembled WGS sequence"/>
</dbReference>
<dbReference type="KEGG" id="vcn:VOLCADRAFT_120628"/>
<reference evidence="2 3" key="1">
    <citation type="journal article" date="2010" name="Science">
        <title>Genomic analysis of organismal complexity in the multicellular green alga Volvox carteri.</title>
        <authorList>
            <person name="Prochnik S.E."/>
            <person name="Umen J."/>
            <person name="Nedelcu A.M."/>
            <person name="Hallmann A."/>
            <person name="Miller S.M."/>
            <person name="Nishii I."/>
            <person name="Ferris P."/>
            <person name="Kuo A."/>
            <person name="Mitros T."/>
            <person name="Fritz-Laylin L.K."/>
            <person name="Hellsten U."/>
            <person name="Chapman J."/>
            <person name="Simakov O."/>
            <person name="Rensing S.A."/>
            <person name="Terry A."/>
            <person name="Pangilinan J."/>
            <person name="Kapitonov V."/>
            <person name="Jurka J."/>
            <person name="Salamov A."/>
            <person name="Shapiro H."/>
            <person name="Schmutz J."/>
            <person name="Grimwood J."/>
            <person name="Lindquist E."/>
            <person name="Lucas S."/>
            <person name="Grigoriev I.V."/>
            <person name="Schmitt R."/>
            <person name="Kirk D."/>
            <person name="Rokhsar D.S."/>
        </authorList>
    </citation>
    <scope>NUCLEOTIDE SEQUENCE [LARGE SCALE GENOMIC DNA]</scope>
    <source>
        <strain evidence="3">f. Nagariensis / Eve</strain>
    </source>
</reference>
<protein>
    <recommendedName>
        <fullName evidence="4">Paladin</fullName>
    </recommendedName>
</protein>
<evidence type="ECO:0000313" key="2">
    <source>
        <dbReference type="EMBL" id="EFJ50323.1"/>
    </source>
</evidence>
<organism evidence="3">
    <name type="scientific">Volvox carteri f. nagariensis</name>
    <dbReference type="NCBI Taxonomy" id="3068"/>
    <lineage>
        <taxon>Eukaryota</taxon>
        <taxon>Viridiplantae</taxon>
        <taxon>Chlorophyta</taxon>
        <taxon>core chlorophytes</taxon>
        <taxon>Chlorophyceae</taxon>
        <taxon>CS clade</taxon>
        <taxon>Chlamydomonadales</taxon>
        <taxon>Volvocaceae</taxon>
        <taxon>Volvox</taxon>
    </lineage>
</organism>
<accession>D8TQ16</accession>
<dbReference type="SMART" id="SM01301">
    <property type="entry name" value="PTPlike_phytase"/>
    <property type="match status" value="2"/>
</dbReference>
<dbReference type="Gene3D" id="3.90.190.10">
    <property type="entry name" value="Protein tyrosine phosphatase superfamily"/>
    <property type="match status" value="2"/>
</dbReference>
<feature type="compositionally biased region" description="Gly residues" evidence="1">
    <location>
        <begin position="893"/>
        <end position="906"/>
    </location>
</feature>
<dbReference type="InterPro" id="IPR050561">
    <property type="entry name" value="PTP"/>
</dbReference>
<dbReference type="FunCoup" id="D8TQ16">
    <property type="interactions" value="212"/>
</dbReference>
<feature type="region of interest" description="Disordered" evidence="1">
    <location>
        <begin position="1036"/>
        <end position="1055"/>
    </location>
</feature>
<name>D8TQ16_VOLCA</name>
<dbReference type="SUPFAM" id="SSF52799">
    <property type="entry name" value="(Phosphotyrosine protein) phosphatases II"/>
    <property type="match status" value="2"/>
</dbReference>
<evidence type="ECO:0000256" key="1">
    <source>
        <dbReference type="SAM" id="MobiDB-lite"/>
    </source>
</evidence>
<dbReference type="CDD" id="cd14496">
    <property type="entry name" value="PTP_paladin"/>
    <property type="match status" value="2"/>
</dbReference>
<dbReference type="InParanoid" id="D8TQ16"/>
<dbReference type="AlphaFoldDB" id="D8TQ16"/>
<dbReference type="Pfam" id="PF14566">
    <property type="entry name" value="PTPlike_phytase"/>
    <property type="match status" value="2"/>
</dbReference>
<sequence>MVDRKASEVPMDGMETLPPPEVVIASRSGDVLIKHTTLKADHFPSCHNTKLVPILEGAPNFRQVPEVPVYGVAIPTVTGLRTALNAVGANKGARKVLWQNLREEPLIFINGNPFVVREADQPFCNLEYTGIDRSRVEDMERRLKEDILQEASKFGNRILVKHENEDLSLYDHWEPVTAMDVQTPNEVYAELRADGYFIDYRRIPVTDEKAPKDSDFDVLISRIWPNLGSSAFIFNCQMGRGRTTTGTIIGTLLYLRKLGAFPPGANNLLGPMGASGGNGEAASAMPSWFRTALAATPPVGEQTRDKLKWGMYDVVRSLLRVLENGTEGKAVLDTAIDACSQMQNLREAIGSYRSRFLKEMRERQRAALLAVCLEYLERYYMLIAFASYLYSPSFNPDLPTQSSFADWMASRPELRSILMRLLRRNSMAALDLHVPAELAAGAAATAGGGGGGLGPEAPLRGSTTSSDVMAARSGAVLGPFTILKEDQFPGMKSPKISQSIEGAPNFRGLPGMPIFGTGMPSIEGIVAVLRVVSGSTSPTASKRVHALWINMREEPVVYIKGRPFVLREERRPLKNMAEYAGIDAERIASMEERLKRDVLAEAAKFGGRILLAFESQEEGHLGELNDLWEDISGPGDVQTSAEVYDNLTSQGFAVKYFRVPVTDGTSPSVEDFESVLRSILDWGLENPVIFNCQLGIGRTTTGMVIAGLVHLYSTGSLSGVAERTGSALMDGIDDAALRRMLLEGVSPRSDAEEDVDGEHRDDDDEKVPKIWDLEPEEVELQRSLAGGGYVGVRKVARLLEEGDAAKKVVDQIIDAASDVINLRVAIMNSAAGSSCRSSPAPPSPATTTANGHATEASSPCSVAATAATATSPPPAPVTPSESGGGAAAATDGEAGGSGGATTVGGGKPDDVTHLVDLYPGSSVAPFWEHVDTDSASSLLTPLEMMQQLEERGFRISYRRIPLSRERTPEAADVNALHSQLTDVTAAALEPASVDAQPPRVLHLILSRTPTGSSARFVAALLGTYLSWEQQLQKMQRQQLESGAAGGASSPPSSLATRLAGGGVSSGLSMMSLDGAAGEYRGIMSLCRLMQGGFEAKLAVDAAIAAVGQHVGDLLLDIHNCKAQAEAPAAAPVAPAGGTGSAAVAVAAPLGPQFAARQLGLHYLKRYFLLITYRCYLEHGAHRSISFAHWVHQQPELHHLANHLTLEL</sequence>
<feature type="compositionally biased region" description="Low complexity" evidence="1">
    <location>
        <begin position="1036"/>
        <end position="1053"/>
    </location>
</feature>
<feature type="compositionally biased region" description="Acidic residues" evidence="1">
    <location>
        <begin position="751"/>
        <end position="765"/>
    </location>
</feature>
<evidence type="ECO:0008006" key="4">
    <source>
        <dbReference type="Google" id="ProtNLM"/>
    </source>
</evidence>
<proteinExistence type="predicted"/>
<dbReference type="PANTHER" id="PTHR23339">
    <property type="entry name" value="TYROSINE SPECIFIC PROTEIN PHOSPHATASE AND DUAL SPECIFICITY PROTEIN PHOSPHATASE"/>
    <property type="match status" value="1"/>
</dbReference>
<keyword evidence="3" id="KW-1185">Reference proteome</keyword>
<evidence type="ECO:0000313" key="3">
    <source>
        <dbReference type="Proteomes" id="UP000001058"/>
    </source>
</evidence>
<dbReference type="eggNOG" id="ENOG502QQ90">
    <property type="taxonomic scope" value="Eukaryota"/>
</dbReference>
<dbReference type="EMBL" id="GL378331">
    <property type="protein sequence ID" value="EFJ50323.1"/>
    <property type="molecule type" value="Genomic_DNA"/>
</dbReference>
<feature type="region of interest" description="Disordered" evidence="1">
    <location>
        <begin position="832"/>
        <end position="907"/>
    </location>
</feature>
<dbReference type="RefSeq" id="XP_002948448.1">
    <property type="nucleotide sequence ID" value="XM_002948402.1"/>
</dbReference>
<feature type="compositionally biased region" description="Low complexity" evidence="1">
    <location>
        <begin position="856"/>
        <end position="870"/>
    </location>
</feature>
<feature type="region of interest" description="Disordered" evidence="1">
    <location>
        <begin position="1"/>
        <end position="20"/>
    </location>
</feature>
<dbReference type="OrthoDB" id="66369at2759"/>